<dbReference type="CDD" id="cd00118">
    <property type="entry name" value="LysM"/>
    <property type="match status" value="1"/>
</dbReference>
<dbReference type="Gene3D" id="3.10.350.10">
    <property type="entry name" value="LysM domain"/>
    <property type="match status" value="1"/>
</dbReference>
<evidence type="ECO:0000313" key="5">
    <source>
        <dbReference type="Proteomes" id="UP001162780"/>
    </source>
</evidence>
<feature type="region of interest" description="Disordered" evidence="2">
    <location>
        <begin position="300"/>
        <end position="324"/>
    </location>
</feature>
<dbReference type="InterPro" id="IPR018392">
    <property type="entry name" value="LysM"/>
</dbReference>
<reference evidence="4" key="1">
    <citation type="submission" date="2022-11" db="EMBL/GenBank/DDBJ databases">
        <title>Methylomonas rapida sp. nov., Carotenoid-Producing Obligate Methanotrophs with High Growth Characteristics and Biotechnological Potential.</title>
        <authorList>
            <person name="Tikhonova E.N."/>
            <person name="Suleimanov R.Z."/>
            <person name="Miroshnikov K."/>
            <person name="Oshkin I.Y."/>
            <person name="Belova S.E."/>
            <person name="Danilova O.V."/>
            <person name="Ashikhmin A."/>
            <person name="Konopkin A."/>
            <person name="But S.Y."/>
            <person name="Khmelenina V.N."/>
            <person name="Kuznetsov N."/>
            <person name="Pimenov N.V."/>
            <person name="Dedysh S.N."/>
        </authorList>
    </citation>
    <scope>NUCLEOTIDE SEQUENCE</scope>
    <source>
        <strain evidence="4">MP1</strain>
    </source>
</reference>
<dbReference type="Proteomes" id="UP001162780">
    <property type="component" value="Chromosome"/>
</dbReference>
<dbReference type="InterPro" id="IPR020011">
    <property type="entry name" value="FimV_C"/>
</dbReference>
<feature type="region of interest" description="Disordered" evidence="2">
    <location>
        <begin position="166"/>
        <end position="193"/>
    </location>
</feature>
<accession>A0ABY7GGJ0</accession>
<feature type="region of interest" description="Disordered" evidence="2">
    <location>
        <begin position="824"/>
        <end position="866"/>
    </location>
</feature>
<dbReference type="InterPro" id="IPR020012">
    <property type="entry name" value="LysM_FimV"/>
</dbReference>
<evidence type="ECO:0000259" key="3">
    <source>
        <dbReference type="PROSITE" id="PS51782"/>
    </source>
</evidence>
<keyword evidence="5" id="KW-1185">Reference proteome</keyword>
<dbReference type="EMBL" id="CP113517">
    <property type="protein sequence ID" value="WAR44392.1"/>
    <property type="molecule type" value="Genomic_DNA"/>
</dbReference>
<sequence>MKHLTKTLAVVSLLAPMTAQPLGIGDIQLHSALNEKLNAEIRLHLAPGENPSDVTVRLAPPEKFDKAGVPWNYFLSKIKFQTVEQSNGNLVIKVTSREPLTEPFLDFLLEVNWPQGTQFREFTVLLDPPADYRPPVIPSATTPAYPSYQVDPLDDYQPPVRKARTVKKRAARAPAVSNITPQTPTSGEYGPTQKSDTLWRIAEQLGSERGVPTRQMLTALYQANPNAFNRNDMDALKAGVVLKIPETDAILQSGKARPEQKVARKEPVPAPKPVVSETKQLELVAPTDGKVPDTAQLAEQTRPGAETGTPGSTGASPDSEAATGKDIALQDRIDRLEQQLNMMQQLLALKDQQLAALQSKDTTAAQQAAETAKTLQAQQPPAQAPVEQAPATPETQATTVPAPAPTPAQPTPPAPAPEIKPAPVPQPPKPAPAAPVAAEESLFSSPAYYLTFGGLGTGILGALGWLWWRKRKIESQTNTESMFASASQIRLPDSDSSLSVPVLDMTSPGSYDVGTVGESSFISDFTPSDFEAFDTDQSEVDPLSEADVYLAYGRYQQAEDLIRHAIREQPKKDEYKLKLLEIFYANENKEGFAAYAQELADAGKSADKSFWTKVSDMAKEIVPNSPLFGGAPTPDNQASTDAPDTDLKIDLESPATKKPSILDSDDRFDFNEASDSEDDLVDLEAPTLPDLELMKEVDAELADFQLNQEQTEADDNSLDFDLSSFSEKKPTTSQTDAEESVVDIESIDFDLSGFANEPAEKPEPAAETPGDTLETFDFNFDFDAESSAENKDSATRDIGTPAAQEEFDLASLESFDFPELGSLTTEAKPASSTPELGSTSLETPDEFDFNFDFNAPTSESDDDSIDLGEVSDLTDMDEFETKIDLAKAYIDMGDAEAAKNIASEVLEKGNQAQKQAAQAILDELQ</sequence>
<dbReference type="RefSeq" id="WP_255189368.1">
    <property type="nucleotide sequence ID" value="NZ_CP113517.1"/>
</dbReference>
<feature type="region of interest" description="Disordered" evidence="2">
    <location>
        <begin position="623"/>
        <end position="683"/>
    </location>
</feature>
<dbReference type="InterPro" id="IPR057840">
    <property type="entry name" value="FimV_N"/>
</dbReference>
<feature type="compositionally biased region" description="Acidic residues" evidence="2">
    <location>
        <begin position="672"/>
        <end position="682"/>
    </location>
</feature>
<feature type="region of interest" description="Disordered" evidence="2">
    <location>
        <begin position="367"/>
        <end position="434"/>
    </location>
</feature>
<feature type="compositionally biased region" description="Polar residues" evidence="2">
    <location>
        <begin position="177"/>
        <end position="193"/>
    </location>
</feature>
<dbReference type="Pfam" id="PF25800">
    <property type="entry name" value="FimV_N"/>
    <property type="match status" value="1"/>
</dbReference>
<dbReference type="PROSITE" id="PS51782">
    <property type="entry name" value="LYSM"/>
    <property type="match status" value="1"/>
</dbReference>
<feature type="compositionally biased region" description="Pro residues" evidence="2">
    <location>
        <begin position="402"/>
        <end position="433"/>
    </location>
</feature>
<dbReference type="InterPro" id="IPR036779">
    <property type="entry name" value="LysM_dom_sf"/>
</dbReference>
<dbReference type="NCBIfam" id="TIGR03504">
    <property type="entry name" value="FimV_Cterm"/>
    <property type="match status" value="1"/>
</dbReference>
<organism evidence="4 5">
    <name type="scientific">Methylomonas rapida</name>
    <dbReference type="NCBI Taxonomy" id="2963939"/>
    <lineage>
        <taxon>Bacteria</taxon>
        <taxon>Pseudomonadati</taxon>
        <taxon>Pseudomonadota</taxon>
        <taxon>Gammaproteobacteria</taxon>
        <taxon>Methylococcales</taxon>
        <taxon>Methylococcaceae</taxon>
        <taxon>Methylomonas</taxon>
    </lineage>
</organism>
<dbReference type="Gene3D" id="1.20.58.2200">
    <property type="match status" value="1"/>
</dbReference>
<name>A0ABY7GGJ0_9GAMM</name>
<feature type="domain" description="LysM" evidence="3">
    <location>
        <begin position="188"/>
        <end position="244"/>
    </location>
</feature>
<evidence type="ECO:0000313" key="4">
    <source>
        <dbReference type="EMBL" id="WAR44392.1"/>
    </source>
</evidence>
<feature type="compositionally biased region" description="Polar residues" evidence="2">
    <location>
        <begin position="824"/>
        <end position="842"/>
    </location>
</feature>
<dbReference type="NCBIfam" id="TIGR03505">
    <property type="entry name" value="FimV_core"/>
    <property type="match status" value="1"/>
</dbReference>
<evidence type="ECO:0000256" key="2">
    <source>
        <dbReference type="SAM" id="MobiDB-lite"/>
    </source>
</evidence>
<proteinExistence type="predicted"/>
<dbReference type="InterPro" id="IPR038440">
    <property type="entry name" value="FimV_C_sf"/>
</dbReference>
<keyword evidence="1" id="KW-0175">Coiled coil</keyword>
<feature type="coiled-coil region" evidence="1">
    <location>
        <begin position="326"/>
        <end position="353"/>
    </location>
</feature>
<evidence type="ECO:0000256" key="1">
    <source>
        <dbReference type="SAM" id="Coils"/>
    </source>
</evidence>
<feature type="region of interest" description="Disordered" evidence="2">
    <location>
        <begin position="252"/>
        <end position="278"/>
    </location>
</feature>
<feature type="compositionally biased region" description="Low complexity" evidence="2">
    <location>
        <begin position="367"/>
        <end position="401"/>
    </location>
</feature>
<feature type="compositionally biased region" description="Basic and acidic residues" evidence="2">
    <location>
        <begin position="256"/>
        <end position="267"/>
    </location>
</feature>
<gene>
    <name evidence="4" type="ORF">NM686_018855</name>
</gene>
<protein>
    <submittedName>
        <fullName evidence="4">Fimbrial protein FimV</fullName>
    </submittedName>
</protein>